<dbReference type="OrthoDB" id="10249245at2759"/>
<keyword evidence="4" id="KW-0009">Actin-binding</keyword>
<comment type="subcellular location">
    <subcellularLocation>
        <location evidence="1">Nucleus matrix</location>
    </subcellularLocation>
</comment>
<dbReference type="GO" id="GO:0016363">
    <property type="term" value="C:nuclear matrix"/>
    <property type="evidence" value="ECO:0007669"/>
    <property type="project" value="UniProtKB-SubCell"/>
</dbReference>
<protein>
    <recommendedName>
        <fullName evidence="3">Cofilin</fullName>
    </recommendedName>
    <alternativeName>
        <fullName evidence="5">Actin-depolymerizing factor 1</fullName>
    </alternativeName>
</protein>
<comment type="caution">
    <text evidence="7">The sequence shown here is derived from an EMBL/GenBank/DDBJ whole genome shotgun (WGS) entry which is preliminary data.</text>
</comment>
<evidence type="ECO:0000256" key="4">
    <source>
        <dbReference type="ARBA" id="ARBA00023203"/>
    </source>
</evidence>
<dbReference type="InterPro" id="IPR029006">
    <property type="entry name" value="ADF-H/Gelsolin-like_dom_sf"/>
</dbReference>
<dbReference type="AlphaFoldDB" id="A0A9N9GDJ4"/>
<proteinExistence type="inferred from homology"/>
<feature type="domain" description="ADF-H" evidence="6">
    <location>
        <begin position="45"/>
        <end position="181"/>
    </location>
</feature>
<dbReference type="Pfam" id="PF00241">
    <property type="entry name" value="Cofilin_ADF"/>
    <property type="match status" value="1"/>
</dbReference>
<dbReference type="Gene3D" id="3.40.20.10">
    <property type="entry name" value="Severin"/>
    <property type="match status" value="1"/>
</dbReference>
<dbReference type="SMART" id="SM00102">
    <property type="entry name" value="ADF"/>
    <property type="match status" value="1"/>
</dbReference>
<evidence type="ECO:0000259" key="6">
    <source>
        <dbReference type="PROSITE" id="PS51263"/>
    </source>
</evidence>
<sequence length="182" mass="20918">RLDWLITFLLVTSHIKSNDLTVFRLLGYTEKAGDWKVIEQPISAGSGCSVSDICIETFQELKLRKKYKGIIFRIENEKEIVVESTSDEPDFDAFASYISSNYEDKPRYVVYDLEYELPGGEGKRSKIIFFLWNAPGSRIRERTLYTSSKAYLRLKLTGVSSDVQINDFDDFATVKENIINSK</sequence>
<evidence type="ECO:0000256" key="2">
    <source>
        <dbReference type="ARBA" id="ARBA00006844"/>
    </source>
</evidence>
<dbReference type="PROSITE" id="PS51263">
    <property type="entry name" value="ADF_H"/>
    <property type="match status" value="1"/>
</dbReference>
<dbReference type="SUPFAM" id="SSF55753">
    <property type="entry name" value="Actin depolymerizing proteins"/>
    <property type="match status" value="1"/>
</dbReference>
<reference evidence="7" key="1">
    <citation type="submission" date="2021-06" db="EMBL/GenBank/DDBJ databases">
        <authorList>
            <person name="Kallberg Y."/>
            <person name="Tangrot J."/>
            <person name="Rosling A."/>
        </authorList>
    </citation>
    <scope>NUCLEOTIDE SEQUENCE</scope>
    <source>
        <strain evidence="7">FL130A</strain>
    </source>
</reference>
<evidence type="ECO:0000256" key="5">
    <source>
        <dbReference type="ARBA" id="ARBA00032427"/>
    </source>
</evidence>
<accession>A0A9N9GDJ4</accession>
<evidence type="ECO:0000313" key="7">
    <source>
        <dbReference type="EMBL" id="CAG8599677.1"/>
    </source>
</evidence>
<evidence type="ECO:0000256" key="3">
    <source>
        <dbReference type="ARBA" id="ARBA00015630"/>
    </source>
</evidence>
<dbReference type="Proteomes" id="UP000789508">
    <property type="component" value="Unassembled WGS sequence"/>
</dbReference>
<keyword evidence="8" id="KW-1185">Reference proteome</keyword>
<dbReference type="GO" id="GO:0030042">
    <property type="term" value="P:actin filament depolymerization"/>
    <property type="evidence" value="ECO:0007669"/>
    <property type="project" value="InterPro"/>
</dbReference>
<dbReference type="GO" id="GO:0003779">
    <property type="term" value="F:actin binding"/>
    <property type="evidence" value="ECO:0007669"/>
    <property type="project" value="UniProtKB-KW"/>
</dbReference>
<evidence type="ECO:0000256" key="1">
    <source>
        <dbReference type="ARBA" id="ARBA00004109"/>
    </source>
</evidence>
<dbReference type="EMBL" id="CAJVPS010004132">
    <property type="protein sequence ID" value="CAG8599677.1"/>
    <property type="molecule type" value="Genomic_DNA"/>
</dbReference>
<name>A0A9N9GDJ4_9GLOM</name>
<evidence type="ECO:0000313" key="8">
    <source>
        <dbReference type="Proteomes" id="UP000789508"/>
    </source>
</evidence>
<dbReference type="InterPro" id="IPR002108">
    <property type="entry name" value="ADF-H"/>
</dbReference>
<comment type="similarity">
    <text evidence="2">Belongs to the actin-binding proteins ADF family.</text>
</comment>
<dbReference type="CDD" id="cd11286">
    <property type="entry name" value="ADF_cofilin_like"/>
    <property type="match status" value="1"/>
</dbReference>
<gene>
    <name evidence="7" type="ORF">ALEPTO_LOCUS8083</name>
</gene>
<dbReference type="GO" id="GO:0015629">
    <property type="term" value="C:actin cytoskeleton"/>
    <property type="evidence" value="ECO:0007669"/>
    <property type="project" value="InterPro"/>
</dbReference>
<organism evidence="7 8">
    <name type="scientific">Ambispora leptoticha</name>
    <dbReference type="NCBI Taxonomy" id="144679"/>
    <lineage>
        <taxon>Eukaryota</taxon>
        <taxon>Fungi</taxon>
        <taxon>Fungi incertae sedis</taxon>
        <taxon>Mucoromycota</taxon>
        <taxon>Glomeromycotina</taxon>
        <taxon>Glomeromycetes</taxon>
        <taxon>Archaeosporales</taxon>
        <taxon>Ambisporaceae</taxon>
        <taxon>Ambispora</taxon>
    </lineage>
</organism>
<feature type="non-terminal residue" evidence="7">
    <location>
        <position position="1"/>
    </location>
</feature>
<dbReference type="PANTHER" id="PTHR11913">
    <property type="entry name" value="COFILIN-RELATED"/>
    <property type="match status" value="1"/>
</dbReference>
<dbReference type="InterPro" id="IPR017904">
    <property type="entry name" value="ADF/Cofilin"/>
</dbReference>